<reference evidence="2" key="1">
    <citation type="submission" date="2014-08" db="EMBL/GenBank/DDBJ databases">
        <authorList>
            <person name="Sharma Rahul"/>
            <person name="Thines Marco"/>
        </authorList>
    </citation>
    <scope>NUCLEOTIDE SEQUENCE</scope>
</reference>
<feature type="compositionally biased region" description="Low complexity" evidence="1">
    <location>
        <begin position="99"/>
        <end position="114"/>
    </location>
</feature>
<evidence type="ECO:0000256" key="1">
    <source>
        <dbReference type="SAM" id="MobiDB-lite"/>
    </source>
</evidence>
<feature type="region of interest" description="Disordered" evidence="1">
    <location>
        <begin position="209"/>
        <end position="326"/>
    </location>
</feature>
<organism evidence="2">
    <name type="scientific">Phaffia rhodozyma</name>
    <name type="common">Yeast</name>
    <name type="synonym">Xanthophyllomyces dendrorhous</name>
    <dbReference type="NCBI Taxonomy" id="264483"/>
    <lineage>
        <taxon>Eukaryota</taxon>
        <taxon>Fungi</taxon>
        <taxon>Dikarya</taxon>
        <taxon>Basidiomycota</taxon>
        <taxon>Agaricomycotina</taxon>
        <taxon>Tremellomycetes</taxon>
        <taxon>Cystofilobasidiales</taxon>
        <taxon>Mrakiaceae</taxon>
        <taxon>Phaffia</taxon>
    </lineage>
</organism>
<evidence type="ECO:0000313" key="2">
    <source>
        <dbReference type="EMBL" id="CDZ98188.1"/>
    </source>
</evidence>
<feature type="region of interest" description="Disordered" evidence="1">
    <location>
        <begin position="90"/>
        <end position="114"/>
    </location>
</feature>
<proteinExistence type="predicted"/>
<feature type="compositionally biased region" description="Basic and acidic residues" evidence="1">
    <location>
        <begin position="278"/>
        <end position="288"/>
    </location>
</feature>
<sequence>MSQLHLQTLSDLLAPNESAIQKATRNLSALLSYTGRDLDLGRTALPAVAALLACEALERPELLDFNTAQKKSSVTKPIFKETVEASRRILDRNKHLTKSTTGSPSRSLSGSSQQRPFQDLLSSLNLYLSADQVKYVIRQAEVTQNILIDSTRDSNDRSVDLSSARSIKSILSFALNGLKLPTTYLVEPHIEDLIKLHAYSLFESTFRPSESDFRRPGSQPPMSSFSPAASPAQTPKKKATSAFHLHTPSRPSPLRQGSSASSSRHKSFLSDDALSSDGEDKRDLEKTPTRRLQKTNARLDGQIPSAGRTRTLNATPRGGRVTKRRKRLRKHYIEGADQINLETSKQRYLMWRESFLRAHPVSVDDEPGTN</sequence>
<accession>A0A0F7SKG9</accession>
<name>A0A0F7SKG9_PHARH</name>
<dbReference type="EMBL" id="LN483326">
    <property type="protein sequence ID" value="CDZ98188.1"/>
    <property type="molecule type" value="Genomic_DNA"/>
</dbReference>
<feature type="compositionally biased region" description="Low complexity" evidence="1">
    <location>
        <begin position="220"/>
        <end position="234"/>
    </location>
</feature>
<protein>
    <submittedName>
        <fullName evidence="2">Uncharacterized protein</fullName>
    </submittedName>
</protein>
<dbReference type="AlphaFoldDB" id="A0A0F7SKG9"/>